<accession>A0A504Y803</accession>
<dbReference type="InterPro" id="IPR032675">
    <property type="entry name" value="LRR_dom_sf"/>
</dbReference>
<evidence type="ECO:0000259" key="4">
    <source>
        <dbReference type="Pfam" id="PF25344"/>
    </source>
</evidence>
<dbReference type="Gene3D" id="3.80.10.10">
    <property type="entry name" value="Ribonuclease Inhibitor"/>
    <property type="match status" value="1"/>
</dbReference>
<reference evidence="5 6" key="1">
    <citation type="submission" date="2019-04" db="EMBL/GenBank/DDBJ databases">
        <title>Annotation for the trematode Fasciola gigantica.</title>
        <authorList>
            <person name="Choi Y.-J."/>
        </authorList>
    </citation>
    <scope>NUCLEOTIDE SEQUENCE [LARGE SCALE GENOMIC DNA]</scope>
    <source>
        <strain evidence="5">Uganda_cow_1</strain>
    </source>
</reference>
<keyword evidence="2" id="KW-0677">Repeat</keyword>
<comment type="caution">
    <text evidence="5">The sequence shown here is derived from an EMBL/GenBank/DDBJ whole genome shotgun (WGS) entry which is preliminary data.</text>
</comment>
<dbReference type="AlphaFoldDB" id="A0A504Y803"/>
<dbReference type="PROSITE" id="PS51450">
    <property type="entry name" value="LRR"/>
    <property type="match status" value="2"/>
</dbReference>
<dbReference type="InterPro" id="IPR001611">
    <property type="entry name" value="Leu-rich_rpt"/>
</dbReference>
<dbReference type="InterPro" id="IPR003591">
    <property type="entry name" value="Leu-rich_rpt_typical-subtyp"/>
</dbReference>
<dbReference type="OrthoDB" id="17912at2759"/>
<dbReference type="InterPro" id="IPR050216">
    <property type="entry name" value="LRR_domain-containing"/>
</dbReference>
<dbReference type="SMART" id="SM00369">
    <property type="entry name" value="LRR_TYP"/>
    <property type="match status" value="4"/>
</dbReference>
<dbReference type="SUPFAM" id="SSF52058">
    <property type="entry name" value="L domain-like"/>
    <property type="match status" value="1"/>
</dbReference>
<keyword evidence="3" id="KW-0539">Nucleus</keyword>
<dbReference type="PANTHER" id="PTHR48051">
    <property type="match status" value="1"/>
</dbReference>
<gene>
    <name evidence="5" type="ORF">FGIG_06863</name>
</gene>
<evidence type="ECO:0000256" key="2">
    <source>
        <dbReference type="ARBA" id="ARBA00022737"/>
    </source>
</evidence>
<proteinExistence type="predicted"/>
<dbReference type="Pfam" id="PF25344">
    <property type="entry name" value="PH_LRR1"/>
    <property type="match status" value="1"/>
</dbReference>
<dbReference type="EMBL" id="SUNJ01014731">
    <property type="protein sequence ID" value="TPP56269.1"/>
    <property type="molecule type" value="Genomic_DNA"/>
</dbReference>
<organism evidence="5 6">
    <name type="scientific">Fasciola gigantica</name>
    <name type="common">Giant liver fluke</name>
    <dbReference type="NCBI Taxonomy" id="46835"/>
    <lineage>
        <taxon>Eukaryota</taxon>
        <taxon>Metazoa</taxon>
        <taxon>Spiralia</taxon>
        <taxon>Lophotrochozoa</taxon>
        <taxon>Platyhelminthes</taxon>
        <taxon>Trematoda</taxon>
        <taxon>Digenea</taxon>
        <taxon>Plagiorchiida</taxon>
        <taxon>Echinostomata</taxon>
        <taxon>Echinostomatoidea</taxon>
        <taxon>Fasciolidae</taxon>
        <taxon>Fasciola</taxon>
    </lineage>
</organism>
<feature type="domain" description="PIF1/LRR1 pleckstrin homology" evidence="4">
    <location>
        <begin position="1"/>
        <end position="110"/>
    </location>
</feature>
<dbReference type="GO" id="GO:0005737">
    <property type="term" value="C:cytoplasm"/>
    <property type="evidence" value="ECO:0007669"/>
    <property type="project" value="TreeGrafter"/>
</dbReference>
<dbReference type="Proteomes" id="UP000316759">
    <property type="component" value="Unassembled WGS sequence"/>
</dbReference>
<evidence type="ECO:0000256" key="3">
    <source>
        <dbReference type="ARBA" id="ARBA00023242"/>
    </source>
</evidence>
<dbReference type="InterPro" id="IPR057437">
    <property type="entry name" value="PIF1/LRR1_PH"/>
</dbReference>
<keyword evidence="6" id="KW-1185">Reference proteome</keyword>
<evidence type="ECO:0000313" key="5">
    <source>
        <dbReference type="EMBL" id="TPP56269.1"/>
    </source>
</evidence>
<name>A0A504Y803_FASGI</name>
<evidence type="ECO:0000313" key="6">
    <source>
        <dbReference type="Proteomes" id="UP000316759"/>
    </source>
</evidence>
<dbReference type="PANTHER" id="PTHR48051:SF1">
    <property type="entry name" value="RAS SUPPRESSOR PROTEIN 1"/>
    <property type="match status" value="1"/>
</dbReference>
<sequence length="408" mass="45809">MKLSCSVHLVDCFTGSASNSRPKAAVLSFFTTGSSVKLKVTYRDSTLTFVMSGNVDKLHDKHIAHGNLTIKLRQQQKYLMIKKAEPIKLCKFSQILRLIASGSNVPNQFLAKADVSQHEDDCVSQSKLRITRREDYPVGKSFPSNLTRLVARELGLRALDSRLLKLIFLKHLDLGSNRIQSVPDEIQQLSLTHLLLENNQITQWPEIQPSSPLARSLQVLTLAGNHVQWLPDDFWNMDHLITVNLAAMGLMGVPAANLHLVSRLNELQLDRNLLTCLPHALSVHRHLRLSVCDNPFVSMEADKLISVAVPSLRELASVICVRNFPSIPNLSEKIRAHLPWSLAVQFEVYRPCLRCRKSCGLNPTRILVPFPANSSLTCDLGNRPCLLAYLCGALCVQLYQKNAWRYNL</sequence>
<dbReference type="Pfam" id="PF00560">
    <property type="entry name" value="LRR_1"/>
    <property type="match status" value="1"/>
</dbReference>
<protein>
    <recommendedName>
        <fullName evidence="4">PIF1/LRR1 pleckstrin homology domain-containing protein</fullName>
    </recommendedName>
</protein>
<keyword evidence="1" id="KW-0433">Leucine-rich repeat</keyword>
<evidence type="ECO:0000256" key="1">
    <source>
        <dbReference type="ARBA" id="ARBA00022614"/>
    </source>
</evidence>
<dbReference type="STRING" id="46835.A0A504Y803"/>